<accession>A0A154LA73</accession>
<proteinExistence type="predicted"/>
<reference evidence="3 4" key="1">
    <citation type="submission" date="2015-12" db="EMBL/GenBank/DDBJ databases">
        <title>Genome sequence of Thalassospira lucentensis MCCC 1A02072.</title>
        <authorList>
            <person name="Lu L."/>
            <person name="Lai Q."/>
            <person name="Shao Z."/>
            <person name="Qian P."/>
        </authorList>
    </citation>
    <scope>NUCLEOTIDE SEQUENCE [LARGE SCALE GENOMIC DNA]</scope>
    <source>
        <strain evidence="3 4">MCCC 1A02072</strain>
    </source>
</reference>
<sequence length="206" mass="22944">MMQELQMKPKAMAKIRNRVMAGMFVASLGVLAACSTPVQERYFLLSPDDVSAPSGAARTAVVGVGPITIPSHLDRSQIVTRSSDNRLVINQFDRWAEPLDENIQRVLVENLDHRLSPQRIETFPWNSRDGVVWQIVVDLGQFERQPDGSVQMAARWKIVNFNSGEVAVSERFTDTVVPKDTTTEATVAAMSDLLARLSDSIARSYR</sequence>
<protein>
    <recommendedName>
        <fullName evidence="2">ABC-type transport auxiliary lipoprotein component domain-containing protein</fullName>
    </recommendedName>
</protein>
<dbReference type="OrthoDB" id="7064073at2"/>
<evidence type="ECO:0000256" key="1">
    <source>
        <dbReference type="SAM" id="SignalP"/>
    </source>
</evidence>
<evidence type="ECO:0000313" key="4">
    <source>
        <dbReference type="Proteomes" id="UP000076335"/>
    </source>
</evidence>
<keyword evidence="1" id="KW-0732">Signal</keyword>
<evidence type="ECO:0000313" key="3">
    <source>
        <dbReference type="EMBL" id="KZB68200.1"/>
    </source>
</evidence>
<feature type="domain" description="ABC-type transport auxiliary lipoprotein component" evidence="2">
    <location>
        <begin position="43"/>
        <end position="202"/>
    </location>
</feature>
<feature type="chain" id="PRO_5007597080" description="ABC-type transport auxiliary lipoprotein component domain-containing protein" evidence="1">
    <location>
        <begin position="33"/>
        <end position="206"/>
    </location>
</feature>
<dbReference type="AlphaFoldDB" id="A0A154LA73"/>
<dbReference type="Pfam" id="PF03886">
    <property type="entry name" value="ABC_trans_aux"/>
    <property type="match status" value="1"/>
</dbReference>
<dbReference type="InterPro" id="IPR005586">
    <property type="entry name" value="ABC_trans_aux"/>
</dbReference>
<dbReference type="Proteomes" id="UP000076335">
    <property type="component" value="Unassembled WGS sequence"/>
</dbReference>
<organism evidence="3 4">
    <name type="scientific">Thalassospira lucentensis</name>
    <dbReference type="NCBI Taxonomy" id="168935"/>
    <lineage>
        <taxon>Bacteria</taxon>
        <taxon>Pseudomonadati</taxon>
        <taxon>Pseudomonadota</taxon>
        <taxon>Alphaproteobacteria</taxon>
        <taxon>Rhodospirillales</taxon>
        <taxon>Thalassospiraceae</taxon>
        <taxon>Thalassospira</taxon>
    </lineage>
</organism>
<dbReference type="SUPFAM" id="SSF159594">
    <property type="entry name" value="XCC0632-like"/>
    <property type="match status" value="1"/>
</dbReference>
<dbReference type="Gene3D" id="3.40.50.10610">
    <property type="entry name" value="ABC-type transport auxiliary lipoprotein component"/>
    <property type="match status" value="1"/>
</dbReference>
<comment type="caution">
    <text evidence="3">The sequence shown here is derived from an EMBL/GenBank/DDBJ whole genome shotgun (WGS) entry which is preliminary data.</text>
</comment>
<gene>
    <name evidence="3" type="ORF">AUP42_12135</name>
</gene>
<name>A0A154LA73_9PROT</name>
<evidence type="ECO:0000259" key="2">
    <source>
        <dbReference type="Pfam" id="PF03886"/>
    </source>
</evidence>
<feature type="signal peptide" evidence="1">
    <location>
        <begin position="1"/>
        <end position="32"/>
    </location>
</feature>
<dbReference type="EMBL" id="LPVY01000003">
    <property type="protein sequence ID" value="KZB68200.1"/>
    <property type="molecule type" value="Genomic_DNA"/>
</dbReference>